<protein>
    <submittedName>
        <fullName evidence="2">Uncharacterized protein</fullName>
    </submittedName>
</protein>
<evidence type="ECO:0000313" key="2">
    <source>
        <dbReference type="EMBL" id="EUT80169.1"/>
    </source>
</evidence>
<dbReference type="AlphaFoldDB" id="W7FCF3"/>
<evidence type="ECO:0000256" key="1">
    <source>
        <dbReference type="SAM" id="Phobius"/>
    </source>
</evidence>
<organism evidence="2">
    <name type="scientific">Plasmodium falciparum Santa Lucia</name>
    <dbReference type="NCBI Taxonomy" id="478859"/>
    <lineage>
        <taxon>Eukaryota</taxon>
        <taxon>Sar</taxon>
        <taxon>Alveolata</taxon>
        <taxon>Apicomplexa</taxon>
        <taxon>Aconoidasida</taxon>
        <taxon>Haemosporida</taxon>
        <taxon>Plasmodiidae</taxon>
        <taxon>Plasmodium</taxon>
        <taxon>Plasmodium (Laverania)</taxon>
    </lineage>
</organism>
<sequence length="74" mass="9376">MKCITYYIYISKIIPFFWTLILRIYFLIMYIPFIQLKNNIYKFFLKKYNEHDILSTYFVHIQKLCCYKNTFNYE</sequence>
<keyword evidence="1" id="KW-0472">Membrane</keyword>
<keyword evidence="1" id="KW-0812">Transmembrane</keyword>
<dbReference type="Proteomes" id="UP000030666">
    <property type="component" value="Unassembled WGS sequence"/>
</dbReference>
<reference evidence="2" key="1">
    <citation type="submission" date="2013-02" db="EMBL/GenBank/DDBJ databases">
        <title>The Genome Sequence of Plasmodium falciparum Santa Lucia.</title>
        <authorList>
            <consortium name="The Broad Institute Genome Sequencing Platform"/>
            <consortium name="The Broad Institute Genome Sequencing Center for Infectious Disease"/>
            <person name="Neafsey D."/>
            <person name="Cheeseman I."/>
            <person name="Volkman S."/>
            <person name="Adams J."/>
            <person name="Walker B."/>
            <person name="Young S.K."/>
            <person name="Zeng Q."/>
            <person name="Gargeya S."/>
            <person name="Fitzgerald M."/>
            <person name="Haas B."/>
            <person name="Abouelleil A."/>
            <person name="Alvarado L."/>
            <person name="Arachchi H.M."/>
            <person name="Berlin A.M."/>
            <person name="Chapman S.B."/>
            <person name="Dewar J."/>
            <person name="Goldberg J."/>
            <person name="Griggs A."/>
            <person name="Gujja S."/>
            <person name="Hansen M."/>
            <person name="Howarth C."/>
            <person name="Imamovic A."/>
            <person name="Larimer J."/>
            <person name="McCowan C."/>
            <person name="Murphy C."/>
            <person name="Neiman D."/>
            <person name="Pearson M."/>
            <person name="Priest M."/>
            <person name="Roberts A."/>
            <person name="Saif S."/>
            <person name="Shea T."/>
            <person name="Sisk P."/>
            <person name="Sykes S."/>
            <person name="Wortman J."/>
            <person name="Nusbaum C."/>
            <person name="Birren B."/>
        </authorList>
    </citation>
    <scope>NUCLEOTIDE SEQUENCE [LARGE SCALE GENOMIC DNA]</scope>
    <source>
        <strain evidence="2">Santa Lucia</strain>
    </source>
</reference>
<feature type="transmembrane region" description="Helical" evidence="1">
    <location>
        <begin position="6"/>
        <end position="33"/>
    </location>
</feature>
<dbReference type="EMBL" id="KE123509">
    <property type="protein sequence ID" value="EUT80169.1"/>
    <property type="molecule type" value="Genomic_DNA"/>
</dbReference>
<proteinExistence type="predicted"/>
<name>W7FCF3_PLAFA</name>
<keyword evidence="1" id="KW-1133">Transmembrane helix</keyword>
<gene>
    <name evidence="2" type="ORF">PFAG_04813</name>
</gene>
<accession>W7FCF3</accession>